<dbReference type="PATRIC" id="fig|224911.5.peg.4693"/>
<dbReference type="GO" id="GO:0007165">
    <property type="term" value="P:signal transduction"/>
    <property type="evidence" value="ECO:0000318"/>
    <property type="project" value="GO_Central"/>
</dbReference>
<dbReference type="InterPro" id="IPR036097">
    <property type="entry name" value="HisK_dim/P_sf"/>
</dbReference>
<organism evidence="5 6">
    <name type="scientific">Bradyrhizobium diazoefficiens (strain JCM 10833 / BCRC 13528 / IAM 13628 / NBRC 14792 / USDA 110)</name>
    <dbReference type="NCBI Taxonomy" id="224911"/>
    <lineage>
        <taxon>Bacteria</taxon>
        <taxon>Pseudomonadati</taxon>
        <taxon>Pseudomonadota</taxon>
        <taxon>Alphaproteobacteria</taxon>
        <taxon>Hyphomicrobiales</taxon>
        <taxon>Nitrobacteraceae</taxon>
        <taxon>Bradyrhizobium</taxon>
    </lineage>
</organism>
<dbReference type="Gene3D" id="3.30.565.10">
    <property type="entry name" value="Histidine kinase-like ATPase, C-terminal domain"/>
    <property type="match status" value="1"/>
</dbReference>
<dbReference type="InterPro" id="IPR003661">
    <property type="entry name" value="HisK_dim/P_dom"/>
</dbReference>
<dbReference type="PhylomeDB" id="Q89LB9"/>
<proteinExistence type="predicted"/>
<keyword evidence="3" id="KW-1133">Transmembrane helix</keyword>
<dbReference type="EMBL" id="BA000040">
    <property type="protein sequence ID" value="BAC49892.1"/>
    <property type="molecule type" value="Genomic_DNA"/>
</dbReference>
<dbReference type="SMART" id="SM00388">
    <property type="entry name" value="HisKA"/>
    <property type="match status" value="1"/>
</dbReference>
<evidence type="ECO:0000256" key="3">
    <source>
        <dbReference type="SAM" id="Phobius"/>
    </source>
</evidence>
<dbReference type="HOGENOM" id="CLU_000445_89_20_5"/>
<name>Q89LB9_BRADU</name>
<dbReference type="EC" id="2.7.13.3" evidence="2"/>
<accession>Q89LB9</accession>
<keyword evidence="6" id="KW-1185">Reference proteome</keyword>
<dbReference type="eggNOG" id="COG2984">
    <property type="taxonomic scope" value="Bacteria"/>
</dbReference>
<dbReference type="PANTHER" id="PTHR43065:SF42">
    <property type="entry name" value="TWO-COMPONENT SENSOR PPRA"/>
    <property type="match status" value="1"/>
</dbReference>
<comment type="catalytic activity">
    <reaction evidence="1">
        <text>ATP + protein L-histidine = ADP + protein N-phospho-L-histidine.</text>
        <dbReference type="EC" id="2.7.13.3"/>
    </reaction>
</comment>
<reference evidence="6" key="1">
    <citation type="journal article" date="2002" name="DNA Res.">
        <title>Complete genomic sequence of nitrogen-fixing symbiotic bacterium Bradyrhizobium japonicum USDA110.</title>
        <authorList>
            <person name="Kaneko T."/>
            <person name="Nakamura Y."/>
            <person name="Sato S."/>
            <person name="Minamisawa K."/>
            <person name="Uchiumi T."/>
            <person name="Sasamoto S."/>
            <person name="Watanabe A."/>
            <person name="Idesawa K."/>
            <person name="Iriguchi M."/>
            <person name="Kawashima K."/>
            <person name="Kohara M."/>
            <person name="Matsumoto M."/>
            <person name="Shimpo S."/>
            <person name="Tsuruoka H."/>
            <person name="Wada T."/>
            <person name="Yamada M."/>
            <person name="Tabata S."/>
        </authorList>
    </citation>
    <scope>NUCLEOTIDE SEQUENCE [LARGE SCALE GENOMIC DNA]</scope>
    <source>
        <strain evidence="6">JCM 10833 / BCRC 13528 / IAM 13628 / NBRC 14792 / USDA 110</strain>
    </source>
</reference>
<feature type="domain" description="Histidine kinase" evidence="4">
    <location>
        <begin position="485"/>
        <end position="693"/>
    </location>
</feature>
<evidence type="ECO:0000259" key="4">
    <source>
        <dbReference type="PROSITE" id="PS50109"/>
    </source>
</evidence>
<dbReference type="Pfam" id="PF02518">
    <property type="entry name" value="HATPase_c"/>
    <property type="match status" value="1"/>
</dbReference>
<evidence type="ECO:0000313" key="6">
    <source>
        <dbReference type="Proteomes" id="UP000002526"/>
    </source>
</evidence>
<dbReference type="GO" id="GO:0000155">
    <property type="term" value="F:phosphorelay sensor kinase activity"/>
    <property type="evidence" value="ECO:0000318"/>
    <property type="project" value="GO_Central"/>
</dbReference>
<dbReference type="Pfam" id="PF00512">
    <property type="entry name" value="HisKA"/>
    <property type="match status" value="1"/>
</dbReference>
<evidence type="ECO:0000256" key="2">
    <source>
        <dbReference type="ARBA" id="ARBA00012438"/>
    </source>
</evidence>
<gene>
    <name evidence="5" type="ordered locus">blr4627</name>
</gene>
<dbReference type="InterPro" id="IPR003594">
    <property type="entry name" value="HATPase_dom"/>
</dbReference>
<protein>
    <recommendedName>
        <fullName evidence="2">histidine kinase</fullName>
        <ecNumber evidence="2">2.7.13.3</ecNumber>
    </recommendedName>
</protein>
<dbReference type="OrthoDB" id="9789238at2"/>
<evidence type="ECO:0000313" key="5">
    <source>
        <dbReference type="EMBL" id="BAC49892.1"/>
    </source>
</evidence>
<dbReference type="Proteomes" id="UP000002526">
    <property type="component" value="Chromosome"/>
</dbReference>
<dbReference type="EnsemblBacteria" id="BAC49892">
    <property type="protein sequence ID" value="BAC49892"/>
    <property type="gene ID" value="BAC49892"/>
</dbReference>
<dbReference type="Gene3D" id="1.10.287.130">
    <property type="match status" value="1"/>
</dbReference>
<dbReference type="InterPro" id="IPR005467">
    <property type="entry name" value="His_kinase_dom"/>
</dbReference>
<dbReference type="eggNOG" id="COG4191">
    <property type="taxonomic scope" value="Bacteria"/>
</dbReference>
<dbReference type="InterPro" id="IPR036890">
    <property type="entry name" value="HATPase_C_sf"/>
</dbReference>
<dbReference type="Gene3D" id="3.40.50.2300">
    <property type="match status" value="2"/>
</dbReference>
<dbReference type="AlphaFoldDB" id="Q89LB9"/>
<dbReference type="CDD" id="cd00082">
    <property type="entry name" value="HisKA"/>
    <property type="match status" value="1"/>
</dbReference>
<dbReference type="PROSITE" id="PS50109">
    <property type="entry name" value="HIS_KIN"/>
    <property type="match status" value="1"/>
</dbReference>
<keyword evidence="3" id="KW-0812">Transmembrane</keyword>
<evidence type="ECO:0000256" key="1">
    <source>
        <dbReference type="ARBA" id="ARBA00000085"/>
    </source>
</evidence>
<dbReference type="SUPFAM" id="SSF47384">
    <property type="entry name" value="Homodimeric domain of signal transducing histidine kinase"/>
    <property type="match status" value="1"/>
</dbReference>
<keyword evidence="3" id="KW-0472">Membrane</keyword>
<dbReference type="SUPFAM" id="SSF55874">
    <property type="entry name" value="ATPase domain of HSP90 chaperone/DNA topoisomerase II/histidine kinase"/>
    <property type="match status" value="1"/>
</dbReference>
<dbReference type="PANTHER" id="PTHR43065">
    <property type="entry name" value="SENSOR HISTIDINE KINASE"/>
    <property type="match status" value="1"/>
</dbReference>
<sequence length="693" mass="77396">MAHDVERVFADIDADHGDRGTGCLGHGVLLVLAPLASLSLAGQEHGRTIPLADVSRPGRAFEWILYPSQHLRALPTIPAIPRIRLAFMNRISGALGLVVFLLAVSPEAVVSASDNKQVMLLHSFGTEMRPWSDYSQGIREELKRQSPWLLDITDHSLISARHNNSNPDIPFVDYLTALFAEKPPDVIVSIGAPAANFVQQYRDRLFTSTPMVLTTLEQRRVQYVTLTQNDAVVPIRINYKALLENILRVLPDTKNVAIVNGTSPNERFWSDAIRKEATPLADRVELTFWDNLSFEDILKEAARLAPHSAILWEGMNVDAQGVVHEGDEAFRRLHAISNAPIFGYTEPLIGQGAVGGPFNAVHDTSLATAAAVIRILRGDRAGDIRIPPLEFSTPRFDWREMQRWRIAEDRLPPGSEIYFRDRTSWERYRGQIALVCAIILFQSATIWALLLERRRRQYFQIEASRRSAELAHLNRYSTAGELTASIAHGINQPLGAILTNAETLQLMLKSPAPDLRDISEVVDDIHRDNKRASEVILRLRNLLKKAPSKVTSADLNDIVRDTVQMLSPYAAMRKCDLNSVNCSELLPFKGDQVQIQQILVNLIVNAADAMENVPRADRKVTISTARDGNFGEVSVSDVGAGIDPDQLKEIFNPFFRQSLTAWEWVWPLPAQLLKLITGASGRRTKLTAVRLFV</sequence>
<feature type="transmembrane region" description="Helical" evidence="3">
    <location>
        <begin position="432"/>
        <end position="451"/>
    </location>
</feature>
<dbReference type="InParanoid" id="Q89LB9"/>
<dbReference type="KEGG" id="bja:blr4627"/>